<evidence type="ECO:0000313" key="2">
    <source>
        <dbReference type="EMBL" id="KAL0309351.1"/>
    </source>
</evidence>
<accession>A0AAW2KSZ6</accession>
<comment type="caution">
    <text evidence="2">The sequence shown here is derived from an EMBL/GenBank/DDBJ whole genome shotgun (WGS) entry which is preliminary data.</text>
</comment>
<dbReference type="AlphaFoldDB" id="A0AAW2KSZ6"/>
<name>A0AAW2KSZ6_SESRA</name>
<protein>
    <recommendedName>
        <fullName evidence="1">RNase H type-1 domain-containing protein</fullName>
    </recommendedName>
</protein>
<sequence length="241" mass="27712">MLHYWKLSSPYSTRGHIRLLIPLLVLWCIWRLTNEAKYDGAMFSPTIIIRRVFGYLWRLQRAKRLQAKHWIGDLLVAKILHFYYRAPQCNCDGASKGNPGPSGAGGLIRDSRGHMIKACFEFLGAQTNAYMGLYAVIRGLQIAREEGGTNVWVELDSMIVLHIIKKEEGDWKVQHLLTKLRQFKWQMIILFTHVLREANKPADLLANLACQKQTVEILSSPQGELSSLIQLDLRFPCFKFD</sequence>
<gene>
    <name evidence="2" type="ORF">Sradi_5877400</name>
</gene>
<dbReference type="GO" id="GO:0003676">
    <property type="term" value="F:nucleic acid binding"/>
    <property type="evidence" value="ECO:0007669"/>
    <property type="project" value="InterPro"/>
</dbReference>
<dbReference type="InterPro" id="IPR044730">
    <property type="entry name" value="RNase_H-like_dom_plant"/>
</dbReference>
<dbReference type="PROSITE" id="PS50879">
    <property type="entry name" value="RNASE_H_1"/>
    <property type="match status" value="1"/>
</dbReference>
<reference evidence="2" key="2">
    <citation type="journal article" date="2024" name="Plant">
        <title>Genomic evolution and insights into agronomic trait innovations of Sesamum species.</title>
        <authorList>
            <person name="Miao H."/>
            <person name="Wang L."/>
            <person name="Qu L."/>
            <person name="Liu H."/>
            <person name="Sun Y."/>
            <person name="Le M."/>
            <person name="Wang Q."/>
            <person name="Wei S."/>
            <person name="Zheng Y."/>
            <person name="Lin W."/>
            <person name="Duan Y."/>
            <person name="Cao H."/>
            <person name="Xiong S."/>
            <person name="Wang X."/>
            <person name="Wei L."/>
            <person name="Li C."/>
            <person name="Ma Q."/>
            <person name="Ju M."/>
            <person name="Zhao R."/>
            <person name="Li G."/>
            <person name="Mu C."/>
            <person name="Tian Q."/>
            <person name="Mei H."/>
            <person name="Zhang T."/>
            <person name="Gao T."/>
            <person name="Zhang H."/>
        </authorList>
    </citation>
    <scope>NUCLEOTIDE SEQUENCE</scope>
    <source>
        <strain evidence="2">G02</strain>
    </source>
</reference>
<feature type="domain" description="RNase H type-1" evidence="1">
    <location>
        <begin position="83"/>
        <end position="211"/>
    </location>
</feature>
<reference evidence="2" key="1">
    <citation type="submission" date="2020-06" db="EMBL/GenBank/DDBJ databases">
        <authorList>
            <person name="Li T."/>
            <person name="Hu X."/>
            <person name="Zhang T."/>
            <person name="Song X."/>
            <person name="Zhang H."/>
            <person name="Dai N."/>
            <person name="Sheng W."/>
            <person name="Hou X."/>
            <person name="Wei L."/>
        </authorList>
    </citation>
    <scope>NUCLEOTIDE SEQUENCE</scope>
    <source>
        <strain evidence="2">G02</strain>
        <tissue evidence="2">Leaf</tissue>
    </source>
</reference>
<dbReference type="InterPro" id="IPR012337">
    <property type="entry name" value="RNaseH-like_sf"/>
</dbReference>
<evidence type="ECO:0000259" key="1">
    <source>
        <dbReference type="PROSITE" id="PS50879"/>
    </source>
</evidence>
<dbReference type="EMBL" id="JACGWJ010000027">
    <property type="protein sequence ID" value="KAL0309351.1"/>
    <property type="molecule type" value="Genomic_DNA"/>
</dbReference>
<dbReference type="InterPro" id="IPR002156">
    <property type="entry name" value="RNaseH_domain"/>
</dbReference>
<dbReference type="GO" id="GO:0004523">
    <property type="term" value="F:RNA-DNA hybrid ribonuclease activity"/>
    <property type="evidence" value="ECO:0007669"/>
    <property type="project" value="InterPro"/>
</dbReference>
<dbReference type="InterPro" id="IPR053151">
    <property type="entry name" value="RNase_H-like"/>
</dbReference>
<dbReference type="InterPro" id="IPR036397">
    <property type="entry name" value="RNaseH_sf"/>
</dbReference>
<dbReference type="CDD" id="cd06222">
    <property type="entry name" value="RNase_H_like"/>
    <property type="match status" value="1"/>
</dbReference>
<dbReference type="PANTHER" id="PTHR47723">
    <property type="entry name" value="OS05G0353850 PROTEIN"/>
    <property type="match status" value="1"/>
</dbReference>
<dbReference type="Pfam" id="PF13456">
    <property type="entry name" value="RVT_3"/>
    <property type="match status" value="1"/>
</dbReference>
<organism evidence="2">
    <name type="scientific">Sesamum radiatum</name>
    <name type="common">Black benniseed</name>
    <dbReference type="NCBI Taxonomy" id="300843"/>
    <lineage>
        <taxon>Eukaryota</taxon>
        <taxon>Viridiplantae</taxon>
        <taxon>Streptophyta</taxon>
        <taxon>Embryophyta</taxon>
        <taxon>Tracheophyta</taxon>
        <taxon>Spermatophyta</taxon>
        <taxon>Magnoliopsida</taxon>
        <taxon>eudicotyledons</taxon>
        <taxon>Gunneridae</taxon>
        <taxon>Pentapetalae</taxon>
        <taxon>asterids</taxon>
        <taxon>lamiids</taxon>
        <taxon>Lamiales</taxon>
        <taxon>Pedaliaceae</taxon>
        <taxon>Sesamum</taxon>
    </lineage>
</organism>
<proteinExistence type="predicted"/>
<dbReference type="SUPFAM" id="SSF53098">
    <property type="entry name" value="Ribonuclease H-like"/>
    <property type="match status" value="1"/>
</dbReference>
<dbReference type="PANTHER" id="PTHR47723:SF19">
    <property type="entry name" value="POLYNUCLEOTIDYL TRANSFERASE, RIBONUCLEASE H-LIKE SUPERFAMILY PROTEIN"/>
    <property type="match status" value="1"/>
</dbReference>
<dbReference type="Gene3D" id="3.30.420.10">
    <property type="entry name" value="Ribonuclease H-like superfamily/Ribonuclease H"/>
    <property type="match status" value="1"/>
</dbReference>